<evidence type="ECO:0008006" key="4">
    <source>
        <dbReference type="Google" id="ProtNLM"/>
    </source>
</evidence>
<evidence type="ECO:0000313" key="2">
    <source>
        <dbReference type="EMBL" id="WWC93147.1"/>
    </source>
</evidence>
<evidence type="ECO:0000256" key="1">
    <source>
        <dbReference type="SAM" id="MobiDB-lite"/>
    </source>
</evidence>
<dbReference type="AlphaFoldDB" id="A0AAX4K8G9"/>
<dbReference type="Proteomes" id="UP001355207">
    <property type="component" value="Chromosome 11"/>
</dbReference>
<dbReference type="GeneID" id="91098782"/>
<evidence type="ECO:0000313" key="3">
    <source>
        <dbReference type="Proteomes" id="UP001355207"/>
    </source>
</evidence>
<keyword evidence="3" id="KW-1185">Reference proteome</keyword>
<protein>
    <recommendedName>
        <fullName evidence="4">SMP domain-containing protein</fullName>
    </recommendedName>
</protein>
<sequence length="76" mass="7684">MSESHQSSSSKAPSFASMKFGAIPEGSRASYNASAGGASLTNFDVKSYASKAASDAASQQRALDDMKRSQGGSSSG</sequence>
<name>A0AAX4K8G9_9TREE</name>
<dbReference type="RefSeq" id="XP_066079909.1">
    <property type="nucleotide sequence ID" value="XM_066223812.1"/>
</dbReference>
<accession>A0AAX4K8G9</accession>
<dbReference type="EMBL" id="CP144108">
    <property type="protein sequence ID" value="WWC93147.1"/>
    <property type="molecule type" value="Genomic_DNA"/>
</dbReference>
<proteinExistence type="predicted"/>
<organism evidence="2 3">
    <name type="scientific">Kwoniella dendrophila CBS 6074</name>
    <dbReference type="NCBI Taxonomy" id="1295534"/>
    <lineage>
        <taxon>Eukaryota</taxon>
        <taxon>Fungi</taxon>
        <taxon>Dikarya</taxon>
        <taxon>Basidiomycota</taxon>
        <taxon>Agaricomycotina</taxon>
        <taxon>Tremellomycetes</taxon>
        <taxon>Tremellales</taxon>
        <taxon>Cryptococcaceae</taxon>
        <taxon>Kwoniella</taxon>
    </lineage>
</organism>
<feature type="region of interest" description="Disordered" evidence="1">
    <location>
        <begin position="54"/>
        <end position="76"/>
    </location>
</feature>
<gene>
    <name evidence="2" type="ORF">L201_008114</name>
</gene>
<reference evidence="2 3" key="1">
    <citation type="submission" date="2024-01" db="EMBL/GenBank/DDBJ databases">
        <title>Comparative genomics of Cryptococcus and Kwoniella reveals pathogenesis evolution and contrasting modes of karyotype evolution via chromosome fusion or intercentromeric recombination.</title>
        <authorList>
            <person name="Coelho M.A."/>
            <person name="David-Palma M."/>
            <person name="Shea T."/>
            <person name="Bowers K."/>
            <person name="McGinley-Smith S."/>
            <person name="Mohammad A.W."/>
            <person name="Gnirke A."/>
            <person name="Yurkov A.M."/>
            <person name="Nowrousian M."/>
            <person name="Sun S."/>
            <person name="Cuomo C.A."/>
            <person name="Heitman J."/>
        </authorList>
    </citation>
    <scope>NUCLEOTIDE SEQUENCE [LARGE SCALE GENOMIC DNA]</scope>
    <source>
        <strain evidence="2 3">CBS 6074</strain>
    </source>
</reference>